<protein>
    <recommendedName>
        <fullName evidence="3">DUF1269 domain-containing family protein</fullName>
    </recommendedName>
</protein>
<dbReference type="RefSeq" id="WP_039399119.1">
    <property type="nucleotide sequence ID" value="NZ_JTDK01000009.1"/>
</dbReference>
<dbReference type="Pfam" id="PF19850">
    <property type="entry name" value="DUF6325"/>
    <property type="match status" value="1"/>
</dbReference>
<evidence type="ECO:0008006" key="3">
    <source>
        <dbReference type="Google" id="ProtNLM"/>
    </source>
</evidence>
<gene>
    <name evidence="1" type="ORF">LK09_10705</name>
</gene>
<dbReference type="InterPro" id="IPR046288">
    <property type="entry name" value="DUF6325"/>
</dbReference>
<dbReference type="EMBL" id="JTDK01000009">
    <property type="protein sequence ID" value="KHK97663.1"/>
    <property type="molecule type" value="Genomic_DNA"/>
</dbReference>
<sequence length="144" mass="15373">MSEYRYGPVEFYLIGFEGSRPSEDSLAALLELVETGLIRLLDFVLIEKGADGDLTILEASETEDFGLDVAVLHAPGIAGDEDIAEFGGAIPDGSSAALVAVELTYQRELAERFANSGGALLGYDRIPAPVVNALMDAYDEITED</sequence>
<dbReference type="Proteomes" id="UP000031030">
    <property type="component" value="Unassembled WGS sequence"/>
</dbReference>
<evidence type="ECO:0000313" key="2">
    <source>
        <dbReference type="Proteomes" id="UP000031030"/>
    </source>
</evidence>
<name>A0A0B2A7F3_9MICO</name>
<proteinExistence type="predicted"/>
<keyword evidence="2" id="KW-1185">Reference proteome</keyword>
<dbReference type="OrthoDB" id="4464342at2"/>
<dbReference type="AlphaFoldDB" id="A0A0B2A7F3"/>
<accession>A0A0B2A7F3</accession>
<dbReference type="STRING" id="1348253.LK09_10705"/>
<reference evidence="1 2" key="1">
    <citation type="submission" date="2014-11" db="EMBL/GenBank/DDBJ databases">
        <title>Genome sequence of Microbacterium mangrovi MUSC 115(T).</title>
        <authorList>
            <person name="Lee L.-H."/>
        </authorList>
    </citation>
    <scope>NUCLEOTIDE SEQUENCE [LARGE SCALE GENOMIC DNA]</scope>
    <source>
        <strain evidence="1 2">MUSC 115</strain>
    </source>
</reference>
<organism evidence="1 2">
    <name type="scientific">Microbacterium mangrovi</name>
    <dbReference type="NCBI Taxonomy" id="1348253"/>
    <lineage>
        <taxon>Bacteria</taxon>
        <taxon>Bacillati</taxon>
        <taxon>Actinomycetota</taxon>
        <taxon>Actinomycetes</taxon>
        <taxon>Micrococcales</taxon>
        <taxon>Microbacteriaceae</taxon>
        <taxon>Microbacterium</taxon>
    </lineage>
</organism>
<evidence type="ECO:0000313" key="1">
    <source>
        <dbReference type="EMBL" id="KHK97663.1"/>
    </source>
</evidence>
<comment type="caution">
    <text evidence="1">The sequence shown here is derived from an EMBL/GenBank/DDBJ whole genome shotgun (WGS) entry which is preliminary data.</text>
</comment>